<sequence>MNASVPPQQGLLPGQLAEAHLGLLAVCALRLGDKSVDWSLLARVIESPEGLEAVFEGHLPEQSEVAHKSLPLLRAALAHLPEARERVAAELASASAAGARIVTVLDDAYPANLRAVPDRPPFLFYLGELAHADLRSVAVVGTRGATEDGLSRARRMSKELVAADVAVFSGLALGIDTTAHTAALDAGGRTVAVLGHGIASKVYPAANERLAQRIVHSGGAVLSQFWPQSRPTTWTFPRRNVVTSGSALGSIVIEASRTSGAKMQARIAAEHGKHVFLLRSLVAQESWAAKMVADGRAVEVSTVDDVLARLGSAPAQQVKPVEPYQQLTFGGL</sequence>
<dbReference type="EMBL" id="AP035883">
    <property type="protein sequence ID" value="BFP50166.1"/>
    <property type="molecule type" value="Genomic_DNA"/>
</dbReference>
<dbReference type="PANTHER" id="PTHR43022">
    <property type="entry name" value="PROTEIN SMF"/>
    <property type="match status" value="1"/>
</dbReference>
<dbReference type="AlphaFoldDB" id="A0AB33K3V2"/>
<protein>
    <recommendedName>
        <fullName evidence="2">Smf/DprA SLOG domain-containing protein</fullName>
    </recommendedName>
</protein>
<organism evidence="3">
    <name type="scientific">Kitasatospora sp. CMC57</name>
    <dbReference type="NCBI Taxonomy" id="3231513"/>
    <lineage>
        <taxon>Bacteria</taxon>
        <taxon>Bacillati</taxon>
        <taxon>Actinomycetota</taxon>
        <taxon>Actinomycetes</taxon>
        <taxon>Kitasatosporales</taxon>
        <taxon>Streptomycetaceae</taxon>
        <taxon>Kitasatospora</taxon>
    </lineage>
</organism>
<dbReference type="InterPro" id="IPR003488">
    <property type="entry name" value="DprA"/>
</dbReference>
<dbReference type="InterPro" id="IPR057666">
    <property type="entry name" value="DrpA_SLOG"/>
</dbReference>
<evidence type="ECO:0000313" key="3">
    <source>
        <dbReference type="EMBL" id="BFP50166.1"/>
    </source>
</evidence>
<evidence type="ECO:0000256" key="1">
    <source>
        <dbReference type="ARBA" id="ARBA00006525"/>
    </source>
</evidence>
<gene>
    <name evidence="3" type="ORF">KCMC57_65350</name>
</gene>
<dbReference type="GO" id="GO:0009294">
    <property type="term" value="P:DNA-mediated transformation"/>
    <property type="evidence" value="ECO:0007669"/>
    <property type="project" value="InterPro"/>
</dbReference>
<reference evidence="3" key="1">
    <citation type="submission" date="2024-07" db="EMBL/GenBank/DDBJ databases">
        <title>Complete genome sequences of cellulolytic bacteria, Kitasatospora sp. CMC57 and Streptomyces sp. CMC78, isolated from Japanese agricultural soil.</title>
        <authorList>
            <person name="Hashimoto T."/>
            <person name="Ito M."/>
            <person name="Iwamoto M."/>
            <person name="Fukahori D."/>
            <person name="Shoda T."/>
            <person name="Sakoda M."/>
            <person name="Morohoshi T."/>
            <person name="Mitsuboshi M."/>
            <person name="Nishizawa T."/>
        </authorList>
    </citation>
    <scope>NUCLEOTIDE SEQUENCE</scope>
    <source>
        <strain evidence="3">CMC57</strain>
        <plasmid evidence="3">pCMC57_02</plasmid>
    </source>
</reference>
<accession>A0AB33K3V2</accession>
<geneLocation type="plasmid" evidence="3">
    <name>pCMC57_02</name>
</geneLocation>
<dbReference type="SUPFAM" id="SSF102405">
    <property type="entry name" value="MCP/YpsA-like"/>
    <property type="match status" value="1"/>
</dbReference>
<evidence type="ECO:0000259" key="2">
    <source>
        <dbReference type="Pfam" id="PF02481"/>
    </source>
</evidence>
<keyword evidence="3" id="KW-0614">Plasmid</keyword>
<comment type="similarity">
    <text evidence="1">Belongs to the DprA/Smf family.</text>
</comment>
<dbReference type="RefSeq" id="WP_408649613.1">
    <property type="nucleotide sequence ID" value="NZ_AP035881.2"/>
</dbReference>
<name>A0AB33K3V2_9ACTN</name>
<dbReference type="Gene3D" id="3.40.50.450">
    <property type="match status" value="1"/>
</dbReference>
<feature type="domain" description="Smf/DprA SLOG" evidence="2">
    <location>
        <begin position="101"/>
        <end position="310"/>
    </location>
</feature>
<proteinExistence type="inferred from homology"/>
<dbReference type="Pfam" id="PF02481">
    <property type="entry name" value="DNA_processg_A"/>
    <property type="match status" value="1"/>
</dbReference>
<dbReference type="PANTHER" id="PTHR43022:SF1">
    <property type="entry name" value="PROTEIN SMF"/>
    <property type="match status" value="1"/>
</dbReference>